<proteinExistence type="predicted"/>
<dbReference type="AlphaFoldDB" id="A0A6C0JAY6"/>
<sequence>MTTSATSHVKAIKAGGSLSRVALADYGLDSNPHFNNPDQYSRNLLFFYYSSLVIKYGVTAETFHEHLKGKTLHELLGTYFKVDELKNVLVDGRVKNVYESF</sequence>
<protein>
    <submittedName>
        <fullName evidence="1">Uncharacterized protein</fullName>
    </submittedName>
</protein>
<dbReference type="EMBL" id="MN740346">
    <property type="protein sequence ID" value="QHU01717.1"/>
    <property type="molecule type" value="Genomic_DNA"/>
</dbReference>
<evidence type="ECO:0000313" key="1">
    <source>
        <dbReference type="EMBL" id="QHU01717.1"/>
    </source>
</evidence>
<name>A0A6C0JAY6_9ZZZZ</name>
<accession>A0A6C0JAY6</accession>
<organism evidence="1">
    <name type="scientific">viral metagenome</name>
    <dbReference type="NCBI Taxonomy" id="1070528"/>
    <lineage>
        <taxon>unclassified sequences</taxon>
        <taxon>metagenomes</taxon>
        <taxon>organismal metagenomes</taxon>
    </lineage>
</organism>
<reference evidence="1" key="1">
    <citation type="journal article" date="2020" name="Nature">
        <title>Giant virus diversity and host interactions through global metagenomics.</title>
        <authorList>
            <person name="Schulz F."/>
            <person name="Roux S."/>
            <person name="Paez-Espino D."/>
            <person name="Jungbluth S."/>
            <person name="Walsh D.A."/>
            <person name="Denef V.J."/>
            <person name="McMahon K.D."/>
            <person name="Konstantinidis K.T."/>
            <person name="Eloe-Fadrosh E.A."/>
            <person name="Kyrpides N.C."/>
            <person name="Woyke T."/>
        </authorList>
    </citation>
    <scope>NUCLEOTIDE SEQUENCE</scope>
    <source>
        <strain evidence="1">GVMAG-M-3300025874-2</strain>
    </source>
</reference>